<dbReference type="EMBL" id="VTEZ01000002">
    <property type="protein sequence ID" value="TYS86804.1"/>
    <property type="molecule type" value="Genomic_DNA"/>
</dbReference>
<evidence type="ECO:0000313" key="2">
    <source>
        <dbReference type="Proteomes" id="UP000324269"/>
    </source>
</evidence>
<protein>
    <submittedName>
        <fullName evidence="1">Uncharacterized protein</fullName>
    </submittedName>
</protein>
<accession>A0A5D4UHX0</accession>
<proteinExistence type="predicted"/>
<comment type="caution">
    <text evidence="1">The sequence shown here is derived from an EMBL/GenBank/DDBJ whole genome shotgun (WGS) entry which is preliminary data.</text>
</comment>
<reference evidence="1 2" key="1">
    <citation type="submission" date="2019-08" db="EMBL/GenBank/DDBJ databases">
        <title>Bacillus genomes from the desert of Cuatro Cienegas, Coahuila.</title>
        <authorList>
            <person name="Olmedo-Alvarez G."/>
        </authorList>
    </citation>
    <scope>NUCLEOTIDE SEQUENCE [LARGE SCALE GENOMIC DNA]</scope>
    <source>
        <strain evidence="1 2">CH87b_3T</strain>
    </source>
</reference>
<name>A0A5D4UHX0_9BACI</name>
<organism evidence="1 2">
    <name type="scientific">Rossellomorea aquimaris</name>
    <dbReference type="NCBI Taxonomy" id="189382"/>
    <lineage>
        <taxon>Bacteria</taxon>
        <taxon>Bacillati</taxon>
        <taxon>Bacillota</taxon>
        <taxon>Bacilli</taxon>
        <taxon>Bacillales</taxon>
        <taxon>Bacillaceae</taxon>
        <taxon>Rossellomorea</taxon>
    </lineage>
</organism>
<evidence type="ECO:0000313" key="1">
    <source>
        <dbReference type="EMBL" id="TYS86804.1"/>
    </source>
</evidence>
<dbReference type="AlphaFoldDB" id="A0A5D4UHX0"/>
<dbReference type="Proteomes" id="UP000324269">
    <property type="component" value="Unassembled WGS sequence"/>
</dbReference>
<gene>
    <name evidence="1" type="ORF">FZC85_07330</name>
</gene>
<dbReference type="RefSeq" id="WP_148969655.1">
    <property type="nucleotide sequence ID" value="NZ_JBNIKW010000002.1"/>
</dbReference>
<sequence>MLFPVIEGPVSDKKHAIKDSKMTECGIPYPDFYEDDKHAMKLIYFREVKEISCQKCKENIEPFMDNRIFSVLTN</sequence>